<evidence type="ECO:0000313" key="2">
    <source>
        <dbReference type="EMBL" id="BAS82025.1"/>
    </source>
</evidence>
<dbReference type="AlphaFoldDB" id="A0A0N7KGH4"/>
<feature type="region of interest" description="Disordered" evidence="1">
    <location>
        <begin position="44"/>
        <end position="68"/>
    </location>
</feature>
<reference evidence="2 3" key="2">
    <citation type="journal article" date="2013" name="Plant Cell Physiol.">
        <title>Rice Annotation Project Database (RAP-DB): an integrative and interactive database for rice genomics.</title>
        <authorList>
            <person name="Sakai H."/>
            <person name="Lee S.S."/>
            <person name="Tanaka T."/>
            <person name="Numa H."/>
            <person name="Kim J."/>
            <person name="Kawahara Y."/>
            <person name="Wakimoto H."/>
            <person name="Yang C.C."/>
            <person name="Iwamoto M."/>
            <person name="Abe T."/>
            <person name="Yamada Y."/>
            <person name="Muto A."/>
            <person name="Inokuchi H."/>
            <person name="Ikemura T."/>
            <person name="Matsumoto T."/>
            <person name="Sasaki T."/>
            <person name="Itoh T."/>
        </authorList>
    </citation>
    <scope>NUCLEOTIDE SEQUENCE [LARGE SCALE GENOMIC DNA]</scope>
    <source>
        <strain evidence="3">cv. Nipponbare</strain>
    </source>
</reference>
<dbReference type="STRING" id="39947.A0A0N7KGH4"/>
<reference evidence="2 3" key="3">
    <citation type="journal article" date="2013" name="Rice">
        <title>Improvement of the Oryza sativa Nipponbare reference genome using next generation sequence and optical map data.</title>
        <authorList>
            <person name="Kawahara Y."/>
            <person name="de la Bastide M."/>
            <person name="Hamilton J.P."/>
            <person name="Kanamori H."/>
            <person name="McCombie W.R."/>
            <person name="Ouyang S."/>
            <person name="Schwartz D.C."/>
            <person name="Tanaka T."/>
            <person name="Wu J."/>
            <person name="Zhou S."/>
            <person name="Childs K.L."/>
            <person name="Davidson R.M."/>
            <person name="Lin H."/>
            <person name="Quesada-Ocampo L."/>
            <person name="Vaillancourt B."/>
            <person name="Sakai H."/>
            <person name="Lee S.S."/>
            <person name="Kim J."/>
            <person name="Numa H."/>
            <person name="Itoh T."/>
            <person name="Buell C.R."/>
            <person name="Matsumoto T."/>
        </authorList>
    </citation>
    <scope>NUCLEOTIDE SEQUENCE [LARGE SCALE GENOMIC DNA]</scope>
    <source>
        <strain evidence="3">cv. Nipponbare</strain>
    </source>
</reference>
<name>A0A0N7KGH4_ORYSJ</name>
<accession>A0A0N7KGH4</accession>
<dbReference type="EMBL" id="AP014959">
    <property type="protein sequence ID" value="BAS82025.1"/>
    <property type="molecule type" value="Genomic_DNA"/>
</dbReference>
<dbReference type="Proteomes" id="UP000059680">
    <property type="component" value="Chromosome 3"/>
</dbReference>
<dbReference type="PaxDb" id="39947-A0A0N7KGH4"/>
<dbReference type="InParanoid" id="A0A0N7KGH4"/>
<sequence length="135" mass="15278">MMPYSSGDRGLPQPAPAPPHAAMSWPSAALLFAVDRHRLAEHYPNPTALDPLARGPTSPPPHRTTRLRRNLRRAPCTPLSRRRGMQVLQIPMDFCLAIVHYTMYTRRINLVPSSSCIPGFPQQQEDQAGWKRKFQ</sequence>
<proteinExistence type="predicted"/>
<evidence type="ECO:0000256" key="1">
    <source>
        <dbReference type="SAM" id="MobiDB-lite"/>
    </source>
</evidence>
<keyword evidence="3" id="KW-1185">Reference proteome</keyword>
<reference evidence="3" key="1">
    <citation type="journal article" date="2005" name="Nature">
        <title>The map-based sequence of the rice genome.</title>
        <authorList>
            <consortium name="International rice genome sequencing project (IRGSP)"/>
            <person name="Matsumoto T."/>
            <person name="Wu J."/>
            <person name="Kanamori H."/>
            <person name="Katayose Y."/>
            <person name="Fujisawa M."/>
            <person name="Namiki N."/>
            <person name="Mizuno H."/>
            <person name="Yamamoto K."/>
            <person name="Antonio B.A."/>
            <person name="Baba T."/>
            <person name="Sakata K."/>
            <person name="Nagamura Y."/>
            <person name="Aoki H."/>
            <person name="Arikawa K."/>
            <person name="Arita K."/>
            <person name="Bito T."/>
            <person name="Chiden Y."/>
            <person name="Fujitsuka N."/>
            <person name="Fukunaka R."/>
            <person name="Hamada M."/>
            <person name="Harada C."/>
            <person name="Hayashi A."/>
            <person name="Hijishita S."/>
            <person name="Honda M."/>
            <person name="Hosokawa S."/>
            <person name="Ichikawa Y."/>
            <person name="Idonuma A."/>
            <person name="Iijima M."/>
            <person name="Ikeda M."/>
            <person name="Ikeno M."/>
            <person name="Ito K."/>
            <person name="Ito S."/>
            <person name="Ito T."/>
            <person name="Ito Y."/>
            <person name="Ito Y."/>
            <person name="Iwabuchi A."/>
            <person name="Kamiya K."/>
            <person name="Karasawa W."/>
            <person name="Kurita K."/>
            <person name="Katagiri S."/>
            <person name="Kikuta A."/>
            <person name="Kobayashi H."/>
            <person name="Kobayashi N."/>
            <person name="Machita K."/>
            <person name="Maehara T."/>
            <person name="Masukawa M."/>
            <person name="Mizubayashi T."/>
            <person name="Mukai Y."/>
            <person name="Nagasaki H."/>
            <person name="Nagata Y."/>
            <person name="Naito S."/>
            <person name="Nakashima M."/>
            <person name="Nakama Y."/>
            <person name="Nakamichi Y."/>
            <person name="Nakamura M."/>
            <person name="Meguro A."/>
            <person name="Negishi M."/>
            <person name="Ohta I."/>
            <person name="Ohta T."/>
            <person name="Okamoto M."/>
            <person name="Ono N."/>
            <person name="Saji S."/>
            <person name="Sakaguchi M."/>
            <person name="Sakai K."/>
            <person name="Shibata M."/>
            <person name="Shimokawa T."/>
            <person name="Song J."/>
            <person name="Takazaki Y."/>
            <person name="Terasawa K."/>
            <person name="Tsugane M."/>
            <person name="Tsuji K."/>
            <person name="Ueda S."/>
            <person name="Waki K."/>
            <person name="Yamagata H."/>
            <person name="Yamamoto M."/>
            <person name="Yamamoto S."/>
            <person name="Yamane H."/>
            <person name="Yoshiki S."/>
            <person name="Yoshihara R."/>
            <person name="Yukawa K."/>
            <person name="Zhong H."/>
            <person name="Yano M."/>
            <person name="Yuan Q."/>
            <person name="Ouyang S."/>
            <person name="Liu J."/>
            <person name="Jones K.M."/>
            <person name="Gansberger K."/>
            <person name="Moffat K."/>
            <person name="Hill J."/>
            <person name="Bera J."/>
            <person name="Fadrosh D."/>
            <person name="Jin S."/>
            <person name="Johri S."/>
            <person name="Kim M."/>
            <person name="Overton L."/>
            <person name="Reardon M."/>
            <person name="Tsitrin T."/>
            <person name="Vuong H."/>
            <person name="Weaver B."/>
            <person name="Ciecko A."/>
            <person name="Tallon L."/>
            <person name="Jackson J."/>
            <person name="Pai G."/>
            <person name="Aken S.V."/>
            <person name="Utterback T."/>
            <person name="Reidmuller S."/>
            <person name="Feldblyum T."/>
            <person name="Hsiao J."/>
            <person name="Zismann V."/>
            <person name="Iobst S."/>
            <person name="de Vazeille A.R."/>
            <person name="Buell C.R."/>
            <person name="Ying K."/>
            <person name="Li Y."/>
            <person name="Lu T."/>
            <person name="Huang Y."/>
            <person name="Zhao Q."/>
            <person name="Feng Q."/>
            <person name="Zhang L."/>
            <person name="Zhu J."/>
            <person name="Weng Q."/>
            <person name="Mu J."/>
            <person name="Lu Y."/>
            <person name="Fan D."/>
            <person name="Liu Y."/>
            <person name="Guan J."/>
            <person name="Zhang Y."/>
            <person name="Yu S."/>
            <person name="Liu X."/>
            <person name="Zhang Y."/>
            <person name="Hong G."/>
            <person name="Han B."/>
            <person name="Choisne N."/>
            <person name="Demange N."/>
            <person name="Orjeda G."/>
            <person name="Samain S."/>
            <person name="Cattolico L."/>
            <person name="Pelletier E."/>
            <person name="Couloux A."/>
            <person name="Segurens B."/>
            <person name="Wincker P."/>
            <person name="D'Hont A."/>
            <person name="Scarpelli C."/>
            <person name="Weissenbach J."/>
            <person name="Salanoubat M."/>
            <person name="Quetier F."/>
            <person name="Yu Y."/>
            <person name="Kim H.R."/>
            <person name="Rambo T."/>
            <person name="Currie J."/>
            <person name="Collura K."/>
            <person name="Luo M."/>
            <person name="Yang T."/>
            <person name="Ammiraju J.S.S."/>
            <person name="Engler F."/>
            <person name="Soderlund C."/>
            <person name="Wing R.A."/>
            <person name="Palmer L.E."/>
            <person name="de la Bastide M."/>
            <person name="Spiegel L."/>
            <person name="Nascimento L."/>
            <person name="Zutavern T."/>
            <person name="O'Shaughnessy A."/>
            <person name="Dike S."/>
            <person name="Dedhia N."/>
            <person name="Preston R."/>
            <person name="Balija V."/>
            <person name="McCombie W.R."/>
            <person name="Chow T."/>
            <person name="Chen H."/>
            <person name="Chung M."/>
            <person name="Chen C."/>
            <person name="Shaw J."/>
            <person name="Wu H."/>
            <person name="Hsiao K."/>
            <person name="Chao Y."/>
            <person name="Chu M."/>
            <person name="Cheng C."/>
            <person name="Hour A."/>
            <person name="Lee P."/>
            <person name="Lin S."/>
            <person name="Lin Y."/>
            <person name="Liou J."/>
            <person name="Liu S."/>
            <person name="Hsing Y."/>
            <person name="Raghuvanshi S."/>
            <person name="Mohanty A."/>
            <person name="Bharti A.K."/>
            <person name="Gaur A."/>
            <person name="Gupta V."/>
            <person name="Kumar D."/>
            <person name="Ravi V."/>
            <person name="Vij S."/>
            <person name="Kapur A."/>
            <person name="Khurana P."/>
            <person name="Khurana P."/>
            <person name="Khurana J.P."/>
            <person name="Tyagi A.K."/>
            <person name="Gaikwad K."/>
            <person name="Singh A."/>
            <person name="Dalal V."/>
            <person name="Srivastava S."/>
            <person name="Dixit A."/>
            <person name="Pal A.K."/>
            <person name="Ghazi I.A."/>
            <person name="Yadav M."/>
            <person name="Pandit A."/>
            <person name="Bhargava A."/>
            <person name="Sureshbabu K."/>
            <person name="Batra K."/>
            <person name="Sharma T.R."/>
            <person name="Mohapatra T."/>
            <person name="Singh N.K."/>
            <person name="Messing J."/>
            <person name="Nelson A.B."/>
            <person name="Fuks G."/>
            <person name="Kavchok S."/>
            <person name="Keizer G."/>
            <person name="Linton E."/>
            <person name="Llaca V."/>
            <person name="Song R."/>
            <person name="Tanyolac B."/>
            <person name="Young S."/>
            <person name="Ho-Il K."/>
            <person name="Hahn J.H."/>
            <person name="Sangsakoo G."/>
            <person name="Vanavichit A."/>
            <person name="de Mattos Luiz.A.T."/>
            <person name="Zimmer P.D."/>
            <person name="Malone G."/>
            <person name="Dellagostin O."/>
            <person name="de Oliveira A.C."/>
            <person name="Bevan M."/>
            <person name="Bancroft I."/>
            <person name="Minx P."/>
            <person name="Cordum H."/>
            <person name="Wilson R."/>
            <person name="Cheng Z."/>
            <person name="Jin W."/>
            <person name="Jiang J."/>
            <person name="Leong S.A."/>
            <person name="Iwama H."/>
            <person name="Gojobori T."/>
            <person name="Itoh T."/>
            <person name="Niimura Y."/>
            <person name="Fujii Y."/>
            <person name="Habara T."/>
            <person name="Sakai H."/>
            <person name="Sato Y."/>
            <person name="Wilson G."/>
            <person name="Kumar K."/>
            <person name="McCouch S."/>
            <person name="Juretic N."/>
            <person name="Hoen D."/>
            <person name="Wright S."/>
            <person name="Bruskiewich R."/>
            <person name="Bureau T."/>
            <person name="Miyao A."/>
            <person name="Hirochika H."/>
            <person name="Nishikawa T."/>
            <person name="Kadowaki K."/>
            <person name="Sugiura M."/>
            <person name="Burr B."/>
            <person name="Sasaki T."/>
        </authorList>
    </citation>
    <scope>NUCLEOTIDE SEQUENCE [LARGE SCALE GENOMIC DNA]</scope>
    <source>
        <strain evidence="3">cv. Nipponbare</strain>
    </source>
</reference>
<evidence type="ECO:0000313" key="3">
    <source>
        <dbReference type="Proteomes" id="UP000059680"/>
    </source>
</evidence>
<organism evidence="2 3">
    <name type="scientific">Oryza sativa subsp. japonica</name>
    <name type="common">Rice</name>
    <dbReference type="NCBI Taxonomy" id="39947"/>
    <lineage>
        <taxon>Eukaryota</taxon>
        <taxon>Viridiplantae</taxon>
        <taxon>Streptophyta</taxon>
        <taxon>Embryophyta</taxon>
        <taxon>Tracheophyta</taxon>
        <taxon>Spermatophyta</taxon>
        <taxon>Magnoliopsida</taxon>
        <taxon>Liliopsida</taxon>
        <taxon>Poales</taxon>
        <taxon>Poaceae</taxon>
        <taxon>BOP clade</taxon>
        <taxon>Oryzoideae</taxon>
        <taxon>Oryzeae</taxon>
        <taxon>Oryzinae</taxon>
        <taxon>Oryza</taxon>
        <taxon>Oryza sativa</taxon>
    </lineage>
</organism>
<gene>
    <name evidence="2" type="ordered locus">Os03g0120800</name>
    <name evidence="2" type="ORF">OSNPB_030120800</name>
</gene>
<dbReference type="Gramene" id="Os03t0120800-01">
    <property type="protein sequence ID" value="Os03t0120800-01"/>
    <property type="gene ID" value="Os03g0120800"/>
</dbReference>
<protein>
    <submittedName>
        <fullName evidence="2">Os03g0120800 protein</fullName>
    </submittedName>
</protein>